<dbReference type="EMBL" id="BKCJ010010296">
    <property type="protein sequence ID" value="GEU90940.1"/>
    <property type="molecule type" value="Genomic_DNA"/>
</dbReference>
<keyword evidence="2" id="KW-0067">ATP-binding</keyword>
<dbReference type="GO" id="GO:1990904">
    <property type="term" value="C:ribonucleoprotein complex"/>
    <property type="evidence" value="ECO:0007669"/>
    <property type="project" value="UniProtKB-KW"/>
</dbReference>
<dbReference type="AlphaFoldDB" id="A0A6L2NXN6"/>
<organism evidence="2">
    <name type="scientific">Tanacetum cinerariifolium</name>
    <name type="common">Dalmatian daisy</name>
    <name type="synonym">Chrysanthemum cinerariifolium</name>
    <dbReference type="NCBI Taxonomy" id="118510"/>
    <lineage>
        <taxon>Eukaryota</taxon>
        <taxon>Viridiplantae</taxon>
        <taxon>Streptophyta</taxon>
        <taxon>Embryophyta</taxon>
        <taxon>Tracheophyta</taxon>
        <taxon>Spermatophyta</taxon>
        <taxon>Magnoliopsida</taxon>
        <taxon>eudicotyledons</taxon>
        <taxon>Gunneridae</taxon>
        <taxon>Pentapetalae</taxon>
        <taxon>asterids</taxon>
        <taxon>campanulids</taxon>
        <taxon>Asterales</taxon>
        <taxon>Asteraceae</taxon>
        <taxon>Asteroideae</taxon>
        <taxon>Anthemideae</taxon>
        <taxon>Anthemidinae</taxon>
        <taxon>Tanacetum</taxon>
    </lineage>
</organism>
<keyword evidence="2" id="KW-0378">Hydrolase</keyword>
<dbReference type="GO" id="GO:0004386">
    <property type="term" value="F:helicase activity"/>
    <property type="evidence" value="ECO:0007669"/>
    <property type="project" value="UniProtKB-KW"/>
</dbReference>
<reference evidence="2" key="1">
    <citation type="journal article" date="2019" name="Sci. Rep.">
        <title>Draft genome of Tanacetum cinerariifolium, the natural source of mosquito coil.</title>
        <authorList>
            <person name="Yamashiro T."/>
            <person name="Shiraishi A."/>
            <person name="Satake H."/>
            <person name="Nakayama K."/>
        </authorList>
    </citation>
    <scope>NUCLEOTIDE SEQUENCE</scope>
</reference>
<gene>
    <name evidence="2" type="ORF">Tci_062918</name>
</gene>
<feature type="region of interest" description="Disordered" evidence="1">
    <location>
        <begin position="58"/>
        <end position="111"/>
    </location>
</feature>
<accession>A0A6L2NXN6</accession>
<feature type="non-terminal residue" evidence="2">
    <location>
        <position position="124"/>
    </location>
</feature>
<keyword evidence="2" id="KW-0547">Nucleotide-binding</keyword>
<feature type="compositionally biased region" description="Polar residues" evidence="1">
    <location>
        <begin position="71"/>
        <end position="82"/>
    </location>
</feature>
<keyword evidence="2" id="KW-0347">Helicase</keyword>
<evidence type="ECO:0000313" key="2">
    <source>
        <dbReference type="EMBL" id="GEU90940.1"/>
    </source>
</evidence>
<comment type="caution">
    <text evidence="2">The sequence shown here is derived from an EMBL/GenBank/DDBJ whole genome shotgun (WGS) entry which is preliminary data.</text>
</comment>
<sequence length="124" mass="13955">MGEASRHPIFDLFYLLDFLVERTLLIEDSKMSRQASHGTLVGLKPKSTFVYRPISTKKAKKANGNPKVMNKASTSKPSTSMRDQLVESDEDEVELPDDKTSRYMSSTDGGGFCKDDLDFYDGYE</sequence>
<name>A0A6L2NXN6_TANCI</name>
<feature type="compositionally biased region" description="Acidic residues" evidence="1">
    <location>
        <begin position="86"/>
        <end position="95"/>
    </location>
</feature>
<keyword evidence="2" id="KW-0687">Ribonucleoprotein</keyword>
<evidence type="ECO:0000256" key="1">
    <source>
        <dbReference type="SAM" id="MobiDB-lite"/>
    </source>
</evidence>
<protein>
    <submittedName>
        <fullName evidence="2">U5 small nuclear ribonucleoprotein helicase</fullName>
    </submittedName>
</protein>
<proteinExistence type="predicted"/>